<organism evidence="1 2">
    <name type="scientific">Bombella mellum</name>
    <dbReference type="NCBI Taxonomy" id="2039288"/>
    <lineage>
        <taxon>Bacteria</taxon>
        <taxon>Pseudomonadati</taxon>
        <taxon>Pseudomonadota</taxon>
        <taxon>Alphaproteobacteria</taxon>
        <taxon>Acetobacterales</taxon>
        <taxon>Acetobacteraceae</taxon>
        <taxon>Bombella</taxon>
    </lineage>
</organism>
<sequence>MGERTSPALGILFFHGWFAGMDQFETVILQVILANRPALEAPDLTKLVLDRLVAQRALVTLTDKVAQEIGHIDKVTLDQTAKRPPLPYPFKIGKGGFHA</sequence>
<accession>A0ABR5ZSG6</accession>
<reference evidence="1 2" key="1">
    <citation type="submission" date="2017-10" db="EMBL/GenBank/DDBJ databases">
        <authorList>
            <person name="Jakob F."/>
        </authorList>
    </citation>
    <scope>NUCLEOTIDE SEQUENCE [LARGE SCALE GENOMIC DNA]</scope>
    <source>
        <strain evidence="1 2">TMW 2.1889</strain>
    </source>
</reference>
<keyword evidence="2" id="KW-1185">Reference proteome</keyword>
<name>A0ABR5ZSG6_9PROT</name>
<evidence type="ECO:0000313" key="2">
    <source>
        <dbReference type="Proteomes" id="UP000765338"/>
    </source>
</evidence>
<evidence type="ECO:0000313" key="1">
    <source>
        <dbReference type="EMBL" id="MBA5727225.1"/>
    </source>
</evidence>
<dbReference type="Proteomes" id="UP000765338">
    <property type="component" value="Unassembled WGS sequence"/>
</dbReference>
<dbReference type="EMBL" id="PDLY01000002">
    <property type="protein sequence ID" value="MBA5727225.1"/>
    <property type="molecule type" value="Genomic_DNA"/>
</dbReference>
<proteinExistence type="predicted"/>
<comment type="caution">
    <text evidence="1">The sequence shown here is derived from an EMBL/GenBank/DDBJ whole genome shotgun (WGS) entry which is preliminary data.</text>
</comment>
<protein>
    <submittedName>
        <fullName evidence="1">Uncharacterized protein</fullName>
    </submittedName>
</protein>
<gene>
    <name evidence="1" type="ORF">CPA56_04375</name>
</gene>